<evidence type="ECO:0000313" key="3">
    <source>
        <dbReference type="EMBL" id="SHH48618.1"/>
    </source>
</evidence>
<evidence type="ECO:0000313" key="5">
    <source>
        <dbReference type="Proteomes" id="UP000290037"/>
    </source>
</evidence>
<feature type="transmembrane region" description="Helical" evidence="1">
    <location>
        <begin position="38"/>
        <end position="59"/>
    </location>
</feature>
<keyword evidence="1" id="KW-0472">Membrane</keyword>
<keyword evidence="1" id="KW-1133">Transmembrane helix</keyword>
<dbReference type="EMBL" id="QOVN01000004">
    <property type="protein sequence ID" value="RXG28699.1"/>
    <property type="molecule type" value="Genomic_DNA"/>
</dbReference>
<reference evidence="2 5" key="3">
    <citation type="submission" date="2018-07" db="EMBL/GenBank/DDBJ databases">
        <title>Leeuwenhoekiella genomics.</title>
        <authorList>
            <person name="Tahon G."/>
            <person name="Willems A."/>
        </authorList>
    </citation>
    <scope>NUCLEOTIDE SEQUENCE [LARGE SCALE GENOMIC DNA]</scope>
    <source>
        <strain evidence="2 5">LMG 24856</strain>
    </source>
</reference>
<dbReference type="OrthoDB" id="1444536at2"/>
<reference evidence="4" key="2">
    <citation type="submission" date="2016-11" db="EMBL/GenBank/DDBJ databases">
        <authorList>
            <person name="Varghese N."/>
            <person name="Submissions S."/>
        </authorList>
    </citation>
    <scope>NUCLEOTIDE SEQUENCE [LARGE SCALE GENOMIC DNA]</scope>
    <source>
        <strain evidence="4">DSM 19859</strain>
    </source>
</reference>
<sequence length="146" mass="16574">MKAITSKIHKKQRNALIVYGLFYLIMGIIPQFNEESSLVSWSYIFVGVVMLGTIGYQAYKGNYFSIIKWNDNILAFKSPESKFVHFKRSAIKSVKLTDKSLTINAGLGDGEMLDLDYFKAEDLEFFKKDFVEGGLTETEAYNLAEA</sequence>
<reference evidence="3" key="1">
    <citation type="submission" date="2016-11" db="EMBL/GenBank/DDBJ databases">
        <authorList>
            <person name="Jaros S."/>
            <person name="Januszkiewicz K."/>
            <person name="Wedrychowicz H."/>
        </authorList>
    </citation>
    <scope>NUCLEOTIDE SEQUENCE [LARGE SCALE GENOMIC DNA]</scope>
    <source>
        <strain evidence="3">DSM 19859</strain>
    </source>
</reference>
<keyword evidence="5" id="KW-1185">Reference proteome</keyword>
<organism evidence="3 4">
    <name type="scientific">Leeuwenhoekiella palythoae</name>
    <dbReference type="NCBI Taxonomy" id="573501"/>
    <lineage>
        <taxon>Bacteria</taxon>
        <taxon>Pseudomonadati</taxon>
        <taxon>Bacteroidota</taxon>
        <taxon>Flavobacteriia</taxon>
        <taxon>Flavobacteriales</taxon>
        <taxon>Flavobacteriaceae</taxon>
        <taxon>Leeuwenhoekiella</taxon>
    </lineage>
</organism>
<evidence type="ECO:0000313" key="2">
    <source>
        <dbReference type="EMBL" id="RXG28699.1"/>
    </source>
</evidence>
<gene>
    <name evidence="2" type="ORF">DSM01_2160</name>
    <name evidence="3" type="ORF">SAMN04487999_0314</name>
</gene>
<dbReference type="Proteomes" id="UP000290037">
    <property type="component" value="Unassembled WGS sequence"/>
</dbReference>
<dbReference type="Proteomes" id="UP000184240">
    <property type="component" value="Unassembled WGS sequence"/>
</dbReference>
<feature type="transmembrane region" description="Helical" evidence="1">
    <location>
        <begin position="12"/>
        <end position="32"/>
    </location>
</feature>
<dbReference type="STRING" id="573501.SAMN04487999_0314"/>
<keyword evidence="1" id="KW-0812">Transmembrane</keyword>
<evidence type="ECO:0000313" key="4">
    <source>
        <dbReference type="Proteomes" id="UP000184240"/>
    </source>
</evidence>
<accession>A0A1M5TD27</accession>
<dbReference type="EMBL" id="FQXT01000001">
    <property type="protein sequence ID" value="SHH48618.1"/>
    <property type="molecule type" value="Genomic_DNA"/>
</dbReference>
<proteinExistence type="predicted"/>
<protein>
    <submittedName>
        <fullName evidence="3">Uncharacterized protein</fullName>
    </submittedName>
</protein>
<dbReference type="AlphaFoldDB" id="A0A1M5TD27"/>
<evidence type="ECO:0000256" key="1">
    <source>
        <dbReference type="SAM" id="Phobius"/>
    </source>
</evidence>
<dbReference type="RefSeq" id="WP_072979630.1">
    <property type="nucleotide sequence ID" value="NZ_FQXT01000001.1"/>
</dbReference>
<name>A0A1M5TD27_9FLAO</name>